<dbReference type="Proteomes" id="UP000559027">
    <property type="component" value="Unassembled WGS sequence"/>
</dbReference>
<evidence type="ECO:0000313" key="2">
    <source>
        <dbReference type="Proteomes" id="UP000559027"/>
    </source>
</evidence>
<accession>A0A8H5D1P5</accession>
<gene>
    <name evidence="1" type="ORF">D9756_007594</name>
</gene>
<organism evidence="1 2">
    <name type="scientific">Leucocoprinus leucothites</name>
    <dbReference type="NCBI Taxonomy" id="201217"/>
    <lineage>
        <taxon>Eukaryota</taxon>
        <taxon>Fungi</taxon>
        <taxon>Dikarya</taxon>
        <taxon>Basidiomycota</taxon>
        <taxon>Agaricomycotina</taxon>
        <taxon>Agaricomycetes</taxon>
        <taxon>Agaricomycetidae</taxon>
        <taxon>Agaricales</taxon>
        <taxon>Agaricineae</taxon>
        <taxon>Agaricaceae</taxon>
        <taxon>Leucocoprinus</taxon>
    </lineage>
</organism>
<evidence type="ECO:0000313" key="1">
    <source>
        <dbReference type="EMBL" id="KAF5351951.1"/>
    </source>
</evidence>
<name>A0A8H5D1P5_9AGAR</name>
<dbReference type="EMBL" id="JAACJO010000012">
    <property type="protein sequence ID" value="KAF5351951.1"/>
    <property type="molecule type" value="Genomic_DNA"/>
</dbReference>
<sequence>MKFTHTLRSLFRRRPRTATVVTPQRPQPLQIIVTTTVTVETVDLALETPEPPVVDCPALYFSPSQPPPKN</sequence>
<proteinExistence type="predicted"/>
<comment type="caution">
    <text evidence="1">The sequence shown here is derived from an EMBL/GenBank/DDBJ whole genome shotgun (WGS) entry which is preliminary data.</text>
</comment>
<keyword evidence="2" id="KW-1185">Reference proteome</keyword>
<reference evidence="1 2" key="1">
    <citation type="journal article" date="2020" name="ISME J.">
        <title>Uncovering the hidden diversity of litter-decomposition mechanisms in mushroom-forming fungi.</title>
        <authorList>
            <person name="Floudas D."/>
            <person name="Bentzer J."/>
            <person name="Ahren D."/>
            <person name="Johansson T."/>
            <person name="Persson P."/>
            <person name="Tunlid A."/>
        </authorList>
    </citation>
    <scope>NUCLEOTIDE SEQUENCE [LARGE SCALE GENOMIC DNA]</scope>
    <source>
        <strain evidence="1 2">CBS 146.42</strain>
    </source>
</reference>
<dbReference type="AlphaFoldDB" id="A0A8H5D1P5"/>
<protein>
    <submittedName>
        <fullName evidence="1">Uncharacterized protein</fullName>
    </submittedName>
</protein>